<dbReference type="EMBL" id="ML977172">
    <property type="protein sequence ID" value="KAF1983771.1"/>
    <property type="molecule type" value="Genomic_DNA"/>
</dbReference>
<feature type="compositionally biased region" description="Polar residues" evidence="1">
    <location>
        <begin position="1"/>
        <end position="20"/>
    </location>
</feature>
<keyword evidence="3" id="KW-1185">Reference proteome</keyword>
<organism evidence="2 3">
    <name type="scientific">Aulographum hederae CBS 113979</name>
    <dbReference type="NCBI Taxonomy" id="1176131"/>
    <lineage>
        <taxon>Eukaryota</taxon>
        <taxon>Fungi</taxon>
        <taxon>Dikarya</taxon>
        <taxon>Ascomycota</taxon>
        <taxon>Pezizomycotina</taxon>
        <taxon>Dothideomycetes</taxon>
        <taxon>Pleosporomycetidae</taxon>
        <taxon>Aulographales</taxon>
        <taxon>Aulographaceae</taxon>
    </lineage>
</organism>
<accession>A0A6G1GS51</accession>
<feature type="compositionally biased region" description="Basic and acidic residues" evidence="1">
    <location>
        <begin position="117"/>
        <end position="129"/>
    </location>
</feature>
<name>A0A6G1GS51_9PEZI</name>
<dbReference type="Proteomes" id="UP000800041">
    <property type="component" value="Unassembled WGS sequence"/>
</dbReference>
<feature type="compositionally biased region" description="Acidic residues" evidence="1">
    <location>
        <begin position="285"/>
        <end position="301"/>
    </location>
</feature>
<feature type="region of interest" description="Disordered" evidence="1">
    <location>
        <begin position="1"/>
        <end position="310"/>
    </location>
</feature>
<dbReference type="AlphaFoldDB" id="A0A6G1GS51"/>
<proteinExistence type="predicted"/>
<evidence type="ECO:0000313" key="3">
    <source>
        <dbReference type="Proteomes" id="UP000800041"/>
    </source>
</evidence>
<feature type="compositionally biased region" description="Basic and acidic residues" evidence="1">
    <location>
        <begin position="181"/>
        <end position="193"/>
    </location>
</feature>
<protein>
    <submittedName>
        <fullName evidence="2">Uncharacterized protein</fullName>
    </submittedName>
</protein>
<feature type="compositionally biased region" description="Acidic residues" evidence="1">
    <location>
        <begin position="56"/>
        <end position="67"/>
    </location>
</feature>
<evidence type="ECO:0000313" key="2">
    <source>
        <dbReference type="EMBL" id="KAF1983771.1"/>
    </source>
</evidence>
<reference evidence="2" key="1">
    <citation type="journal article" date="2020" name="Stud. Mycol.">
        <title>101 Dothideomycetes genomes: a test case for predicting lifestyles and emergence of pathogens.</title>
        <authorList>
            <person name="Haridas S."/>
            <person name="Albert R."/>
            <person name="Binder M."/>
            <person name="Bloem J."/>
            <person name="Labutti K."/>
            <person name="Salamov A."/>
            <person name="Andreopoulos B."/>
            <person name="Baker S."/>
            <person name="Barry K."/>
            <person name="Bills G."/>
            <person name="Bluhm B."/>
            <person name="Cannon C."/>
            <person name="Castanera R."/>
            <person name="Culley D."/>
            <person name="Daum C."/>
            <person name="Ezra D."/>
            <person name="Gonzalez J."/>
            <person name="Henrissat B."/>
            <person name="Kuo A."/>
            <person name="Liang C."/>
            <person name="Lipzen A."/>
            <person name="Lutzoni F."/>
            <person name="Magnuson J."/>
            <person name="Mondo S."/>
            <person name="Nolan M."/>
            <person name="Ohm R."/>
            <person name="Pangilinan J."/>
            <person name="Park H.-J."/>
            <person name="Ramirez L."/>
            <person name="Alfaro M."/>
            <person name="Sun H."/>
            <person name="Tritt A."/>
            <person name="Yoshinaga Y."/>
            <person name="Zwiers L.-H."/>
            <person name="Turgeon B."/>
            <person name="Goodwin S."/>
            <person name="Spatafora J."/>
            <person name="Crous P."/>
            <person name="Grigoriev I."/>
        </authorList>
    </citation>
    <scope>NUCLEOTIDE SEQUENCE</scope>
    <source>
        <strain evidence="2">CBS 113979</strain>
    </source>
</reference>
<gene>
    <name evidence="2" type="ORF">K402DRAFT_456260</name>
</gene>
<sequence length="310" mass="34139">MTRSDPVDISSQAQTGSFTDARSSARPFRSSPPPRPRTTHFNTNSKRPLTHLSFDDFLDTQPPEDDEPPARRPRRSMGNGVVESTKEDEEEAVKEQARPKIRKQRRPFVSLGDQDIIEDREREREEIRLIRNNTLLRPHTAHTTKSVRWADLPPQAGPYEDPHLEVQGSSSGSTAPGRGNQRVDKGKGRRIEPAEVIDLTGTAPHNKAFPGLDSNQGLPSYEEVMHGSVRPLTTIQETPPDDRENADPTNSTDQTGGPRGADGTHGFDEAKGAGGAGGAGRADEIEGTDEDEDDDDDDDDYRNEGFKDLS</sequence>
<evidence type="ECO:0000256" key="1">
    <source>
        <dbReference type="SAM" id="MobiDB-lite"/>
    </source>
</evidence>